<dbReference type="RefSeq" id="WP_394819116.1">
    <property type="nucleotide sequence ID" value="NZ_JAWJZY010000002.1"/>
</dbReference>
<feature type="transmembrane region" description="Helical" evidence="7">
    <location>
        <begin position="219"/>
        <end position="249"/>
    </location>
</feature>
<feature type="transmembrane region" description="Helical" evidence="7">
    <location>
        <begin position="177"/>
        <end position="198"/>
    </location>
</feature>
<feature type="transmembrane region" description="Helical" evidence="7">
    <location>
        <begin position="16"/>
        <end position="38"/>
    </location>
</feature>
<dbReference type="NCBIfam" id="NF003477">
    <property type="entry name" value="PRK05122.1"/>
    <property type="match status" value="1"/>
</dbReference>
<dbReference type="PROSITE" id="PS50850">
    <property type="entry name" value="MFS"/>
    <property type="match status" value="1"/>
</dbReference>
<evidence type="ECO:0000259" key="8">
    <source>
        <dbReference type="PROSITE" id="PS50850"/>
    </source>
</evidence>
<keyword evidence="10" id="KW-1185">Reference proteome</keyword>
<dbReference type="InterPro" id="IPR020846">
    <property type="entry name" value="MFS_dom"/>
</dbReference>
<evidence type="ECO:0000256" key="7">
    <source>
        <dbReference type="SAM" id="Phobius"/>
    </source>
</evidence>
<reference evidence="9 10" key="1">
    <citation type="submission" date="2023-10" db="EMBL/GenBank/DDBJ databases">
        <title>Sorlinia euscelidii gen. nov., sp. nov., an acetic acid bacteria isolated from the gut of Euscelidius variegatus emitter.</title>
        <authorList>
            <person name="Michoud G."/>
            <person name="Marasco R."/>
            <person name="Seferji K."/>
            <person name="Gonella E."/>
            <person name="Garuglieri E."/>
            <person name="Alma A."/>
            <person name="Mapelli F."/>
            <person name="Borin S."/>
            <person name="Daffonchio D."/>
            <person name="Crotti E."/>
        </authorList>
    </citation>
    <scope>NUCLEOTIDE SEQUENCE [LARGE SCALE GENOMIC DNA]</scope>
    <source>
        <strain evidence="9 10">EV16P</strain>
    </source>
</reference>
<dbReference type="PANTHER" id="PTHR23517">
    <property type="entry name" value="RESISTANCE PROTEIN MDTM, PUTATIVE-RELATED-RELATED"/>
    <property type="match status" value="1"/>
</dbReference>
<dbReference type="Proteomes" id="UP001312908">
    <property type="component" value="Unassembled WGS sequence"/>
</dbReference>
<sequence>MLSRRLPFLRFSRRSLVPVVSFNFIAYLIVGLPMAVIPLFMVEILHFNTVWAGLAVSLQYFATFASRPQAGKRIDVRGPKTVVIAGLVLCAFSGVLLLLSGLMAHLAFLSLFTLFASRCALGWGESWTTTAAIIWNIRRAGPSRTAQAISWNGVTSYGGIAVGATIGAQFYHFGGHWGGFILIGTVSILLPLIGAFYAQGIPKVIPLPTGRAPMPFWQVFRRVLPLGGLLSCGAVGFGAISSCLALYYAARQWPGASLALAIFGLVFVCVRFIFTQQIARLGGARVAMISLLVEAMGLLVLAFSGTVISAFLGAALTRAGFSLIFPALGVLAVESAGVENRGAALGAYSVFSDLAIGLSGPVLGLVIALSGYTALFVLTATFTALGAVTLLALQKHLNQRMA</sequence>
<dbReference type="SUPFAM" id="SSF103473">
    <property type="entry name" value="MFS general substrate transporter"/>
    <property type="match status" value="1"/>
</dbReference>
<feature type="domain" description="Major facilitator superfamily (MFS) profile" evidence="8">
    <location>
        <begin position="15"/>
        <end position="398"/>
    </location>
</feature>
<feature type="transmembrane region" description="Helical" evidence="7">
    <location>
        <begin position="149"/>
        <end position="171"/>
    </location>
</feature>
<gene>
    <name evidence="9" type="ORF">DOFOFD_03865</name>
</gene>
<evidence type="ECO:0000313" key="9">
    <source>
        <dbReference type="EMBL" id="MEE8658144.1"/>
    </source>
</evidence>
<keyword evidence="2" id="KW-0813">Transport</keyword>
<dbReference type="Gene3D" id="1.20.1250.20">
    <property type="entry name" value="MFS general substrate transporter like domains"/>
    <property type="match status" value="1"/>
</dbReference>
<proteinExistence type="predicted"/>
<feature type="transmembrane region" description="Helical" evidence="7">
    <location>
        <begin position="310"/>
        <end position="333"/>
    </location>
</feature>
<keyword evidence="5 7" id="KW-1133">Transmembrane helix</keyword>
<feature type="transmembrane region" description="Helical" evidence="7">
    <location>
        <begin position="44"/>
        <end position="62"/>
    </location>
</feature>
<dbReference type="InterPro" id="IPR036259">
    <property type="entry name" value="MFS_trans_sf"/>
</dbReference>
<feature type="transmembrane region" description="Helical" evidence="7">
    <location>
        <begin position="374"/>
        <end position="393"/>
    </location>
</feature>
<evidence type="ECO:0000256" key="4">
    <source>
        <dbReference type="ARBA" id="ARBA00022692"/>
    </source>
</evidence>
<keyword evidence="4 7" id="KW-0812">Transmembrane</keyword>
<dbReference type="PANTHER" id="PTHR23517:SF13">
    <property type="entry name" value="MAJOR FACILITATOR SUPERFAMILY MFS_1"/>
    <property type="match status" value="1"/>
</dbReference>
<organism evidence="9 10">
    <name type="scientific">Sorlinia euscelidii</name>
    <dbReference type="NCBI Taxonomy" id="3081148"/>
    <lineage>
        <taxon>Bacteria</taxon>
        <taxon>Pseudomonadati</taxon>
        <taxon>Pseudomonadota</taxon>
        <taxon>Alphaproteobacteria</taxon>
        <taxon>Acetobacterales</taxon>
        <taxon>Acetobacteraceae</taxon>
        <taxon>Sorlinia</taxon>
    </lineage>
</organism>
<evidence type="ECO:0000256" key="6">
    <source>
        <dbReference type="ARBA" id="ARBA00023136"/>
    </source>
</evidence>
<evidence type="ECO:0000256" key="1">
    <source>
        <dbReference type="ARBA" id="ARBA00004651"/>
    </source>
</evidence>
<evidence type="ECO:0000256" key="3">
    <source>
        <dbReference type="ARBA" id="ARBA00022475"/>
    </source>
</evidence>
<keyword evidence="3" id="KW-1003">Cell membrane</keyword>
<keyword evidence="6 7" id="KW-0472">Membrane</keyword>
<feature type="transmembrane region" description="Helical" evidence="7">
    <location>
        <begin position="120"/>
        <end position="137"/>
    </location>
</feature>
<protein>
    <submittedName>
        <fullName evidence="9">MFS-type transporter</fullName>
    </submittedName>
</protein>
<feature type="transmembrane region" description="Helical" evidence="7">
    <location>
        <begin position="82"/>
        <end position="108"/>
    </location>
</feature>
<dbReference type="InterPro" id="IPR050171">
    <property type="entry name" value="MFS_Transporters"/>
</dbReference>
<comment type="subcellular location">
    <subcellularLocation>
        <location evidence="1">Cell membrane</location>
        <topology evidence="1">Multi-pass membrane protein</topology>
    </subcellularLocation>
</comment>
<dbReference type="InterPro" id="IPR011701">
    <property type="entry name" value="MFS"/>
</dbReference>
<feature type="transmembrane region" description="Helical" evidence="7">
    <location>
        <begin position="255"/>
        <end position="274"/>
    </location>
</feature>
<dbReference type="EMBL" id="JAWJZY010000002">
    <property type="protein sequence ID" value="MEE8658144.1"/>
    <property type="molecule type" value="Genomic_DNA"/>
</dbReference>
<feature type="transmembrane region" description="Helical" evidence="7">
    <location>
        <begin position="345"/>
        <end position="368"/>
    </location>
</feature>
<comment type="caution">
    <text evidence="9">The sequence shown here is derived from an EMBL/GenBank/DDBJ whole genome shotgun (WGS) entry which is preliminary data.</text>
</comment>
<dbReference type="Pfam" id="PF07690">
    <property type="entry name" value="MFS_1"/>
    <property type="match status" value="1"/>
</dbReference>
<evidence type="ECO:0000313" key="10">
    <source>
        <dbReference type="Proteomes" id="UP001312908"/>
    </source>
</evidence>
<accession>A0ABU7TZW6</accession>
<evidence type="ECO:0000256" key="5">
    <source>
        <dbReference type="ARBA" id="ARBA00022989"/>
    </source>
</evidence>
<name>A0ABU7TZW6_9PROT</name>
<evidence type="ECO:0000256" key="2">
    <source>
        <dbReference type="ARBA" id="ARBA00022448"/>
    </source>
</evidence>
<feature type="transmembrane region" description="Helical" evidence="7">
    <location>
        <begin position="286"/>
        <end position="304"/>
    </location>
</feature>